<dbReference type="EMBL" id="WAIE01000001">
    <property type="protein sequence ID" value="KAB1443597.1"/>
    <property type="molecule type" value="Genomic_DNA"/>
</dbReference>
<dbReference type="CDD" id="cd00056">
    <property type="entry name" value="ENDO3c"/>
    <property type="match status" value="1"/>
</dbReference>
<dbReference type="PRINTS" id="PR00502">
    <property type="entry name" value="NUDIXFAMILY"/>
</dbReference>
<proteinExistence type="inferred from homology"/>
<keyword evidence="7" id="KW-0004">4Fe-4S</keyword>
<keyword evidence="13" id="KW-0234">DNA repair</keyword>
<evidence type="ECO:0000313" key="16">
    <source>
        <dbReference type="EMBL" id="KAB1443597.1"/>
    </source>
</evidence>
<keyword evidence="8" id="KW-0479">Metal-binding</keyword>
<evidence type="ECO:0000256" key="5">
    <source>
        <dbReference type="ARBA" id="ARBA00012045"/>
    </source>
</evidence>
<name>A0A6N6NA00_9BACT</name>
<dbReference type="SUPFAM" id="SSF55811">
    <property type="entry name" value="Nudix"/>
    <property type="match status" value="1"/>
</dbReference>
<comment type="function">
    <text evidence="3">Adenine glycosylase active on G-A mispairs. MutY also corrects error-prone DNA synthesis past GO lesions which are due to the oxidatively damaged form of guanine: 7,8-dihydro-8-oxoguanine (8-oxo-dGTP).</text>
</comment>
<dbReference type="Gene3D" id="3.90.79.10">
    <property type="entry name" value="Nucleoside Triphosphate Pyrophosphohydrolase"/>
    <property type="match status" value="1"/>
</dbReference>
<dbReference type="InterPro" id="IPR005760">
    <property type="entry name" value="A/G_AdeGlyc_MutY"/>
</dbReference>
<comment type="similarity">
    <text evidence="4">Belongs to the Nth/MutY family.</text>
</comment>
<evidence type="ECO:0000259" key="15">
    <source>
        <dbReference type="PROSITE" id="PS51462"/>
    </source>
</evidence>
<comment type="caution">
    <text evidence="16">The sequence shown here is derived from an EMBL/GenBank/DDBJ whole genome shotgun (WGS) entry which is preliminary data.</text>
</comment>
<evidence type="ECO:0000256" key="11">
    <source>
        <dbReference type="ARBA" id="ARBA00023004"/>
    </source>
</evidence>
<dbReference type="EC" id="3.2.2.31" evidence="5"/>
<dbReference type="AlphaFoldDB" id="A0A6N6NA00"/>
<gene>
    <name evidence="16" type="primary">mutY</name>
    <name evidence="16" type="ORF">F8A88_04965</name>
</gene>
<keyword evidence="12" id="KW-0411">Iron-sulfur</keyword>
<dbReference type="InterPro" id="IPR011257">
    <property type="entry name" value="DNA_glycosylase"/>
</dbReference>
<keyword evidence="14" id="KW-0326">Glycosidase</keyword>
<keyword evidence="9" id="KW-0227">DNA damage</keyword>
<dbReference type="GO" id="GO:0006284">
    <property type="term" value="P:base-excision repair"/>
    <property type="evidence" value="ECO:0007669"/>
    <property type="project" value="InterPro"/>
</dbReference>
<evidence type="ECO:0000256" key="9">
    <source>
        <dbReference type="ARBA" id="ARBA00022763"/>
    </source>
</evidence>
<keyword evidence="10" id="KW-0378">Hydrolase</keyword>
<dbReference type="InterPro" id="IPR023170">
    <property type="entry name" value="HhH_base_excis_C"/>
</dbReference>
<dbReference type="PANTHER" id="PTHR42944">
    <property type="entry name" value="ADENINE DNA GLYCOSYLASE"/>
    <property type="match status" value="1"/>
</dbReference>
<organism evidence="16 17">
    <name type="scientific">Pseudodesulfovibrio senegalensis</name>
    <dbReference type="NCBI Taxonomy" id="1721087"/>
    <lineage>
        <taxon>Bacteria</taxon>
        <taxon>Pseudomonadati</taxon>
        <taxon>Thermodesulfobacteriota</taxon>
        <taxon>Desulfovibrionia</taxon>
        <taxon>Desulfovibrionales</taxon>
        <taxon>Desulfovibrionaceae</taxon>
    </lineage>
</organism>
<dbReference type="PROSITE" id="PS01155">
    <property type="entry name" value="ENDONUCLEASE_III_2"/>
    <property type="match status" value="1"/>
</dbReference>
<dbReference type="Pfam" id="PF14815">
    <property type="entry name" value="NUDIX_4"/>
    <property type="match status" value="1"/>
</dbReference>
<dbReference type="InterPro" id="IPR015797">
    <property type="entry name" value="NUDIX_hydrolase-like_dom_sf"/>
</dbReference>
<evidence type="ECO:0000256" key="13">
    <source>
        <dbReference type="ARBA" id="ARBA00023204"/>
    </source>
</evidence>
<dbReference type="Proteomes" id="UP000438699">
    <property type="component" value="Unassembled WGS sequence"/>
</dbReference>
<dbReference type="SUPFAM" id="SSF48150">
    <property type="entry name" value="DNA-glycosylase"/>
    <property type="match status" value="1"/>
</dbReference>
<dbReference type="RefSeq" id="WP_151149969.1">
    <property type="nucleotide sequence ID" value="NZ_WAIE01000001.1"/>
</dbReference>
<evidence type="ECO:0000256" key="3">
    <source>
        <dbReference type="ARBA" id="ARBA00002933"/>
    </source>
</evidence>
<dbReference type="GO" id="GO:0035485">
    <property type="term" value="F:adenine/guanine mispair binding"/>
    <property type="evidence" value="ECO:0007669"/>
    <property type="project" value="TreeGrafter"/>
</dbReference>
<dbReference type="PANTHER" id="PTHR42944:SF1">
    <property type="entry name" value="ADENINE DNA GLYCOSYLASE"/>
    <property type="match status" value="1"/>
</dbReference>
<keyword evidence="17" id="KW-1185">Reference proteome</keyword>
<evidence type="ECO:0000256" key="12">
    <source>
        <dbReference type="ARBA" id="ARBA00023014"/>
    </source>
</evidence>
<evidence type="ECO:0000256" key="10">
    <source>
        <dbReference type="ARBA" id="ARBA00022801"/>
    </source>
</evidence>
<dbReference type="InterPro" id="IPR029119">
    <property type="entry name" value="MutY_C"/>
</dbReference>
<dbReference type="FunFam" id="1.10.340.30:FF:000002">
    <property type="entry name" value="Adenine DNA glycosylase"/>
    <property type="match status" value="1"/>
</dbReference>
<dbReference type="InterPro" id="IPR003265">
    <property type="entry name" value="HhH-GPD_domain"/>
</dbReference>
<reference evidence="16 17" key="1">
    <citation type="journal article" date="2017" name="Int. J. Syst. Evol. Microbiol.">
        <title>Desulfovibrio senegalensis sp. nov., a mesophilic sulfate reducer isolated from marine sediment.</title>
        <authorList>
            <person name="Thioye A."/>
            <person name="Gam Z.B.A."/>
            <person name="Mbengue M."/>
            <person name="Cayol J.L."/>
            <person name="Joseph-Bartoli M."/>
            <person name="Toure-Kane C."/>
            <person name="Labat M."/>
        </authorList>
    </citation>
    <scope>NUCLEOTIDE SEQUENCE [LARGE SCALE GENOMIC DNA]</scope>
    <source>
        <strain evidence="16 17">DSM 101509</strain>
    </source>
</reference>
<protein>
    <recommendedName>
        <fullName evidence="6">Adenine DNA glycosylase</fullName>
        <ecNumber evidence="5">3.2.2.31</ecNumber>
    </recommendedName>
</protein>
<evidence type="ECO:0000256" key="1">
    <source>
        <dbReference type="ARBA" id="ARBA00000843"/>
    </source>
</evidence>
<dbReference type="PROSITE" id="PS51462">
    <property type="entry name" value="NUDIX"/>
    <property type="match status" value="1"/>
</dbReference>
<comment type="catalytic activity">
    <reaction evidence="1">
        <text>Hydrolyzes free adenine bases from 7,8-dihydro-8-oxoguanine:adenine mismatched double-stranded DNA, leaving an apurinic site.</text>
        <dbReference type="EC" id="3.2.2.31"/>
    </reaction>
</comment>
<dbReference type="Pfam" id="PF00730">
    <property type="entry name" value="HhH-GPD"/>
    <property type="match status" value="1"/>
</dbReference>
<evidence type="ECO:0000313" key="17">
    <source>
        <dbReference type="Proteomes" id="UP000438699"/>
    </source>
</evidence>
<dbReference type="InterPro" id="IPR020476">
    <property type="entry name" value="Nudix_hydrolase"/>
</dbReference>
<dbReference type="OrthoDB" id="9802365at2"/>
<dbReference type="InterPro" id="IPR000445">
    <property type="entry name" value="HhH_motif"/>
</dbReference>
<evidence type="ECO:0000256" key="4">
    <source>
        <dbReference type="ARBA" id="ARBA00008343"/>
    </source>
</evidence>
<dbReference type="Gene3D" id="1.10.340.30">
    <property type="entry name" value="Hypothetical protein, domain 2"/>
    <property type="match status" value="1"/>
</dbReference>
<dbReference type="GO" id="GO:0032357">
    <property type="term" value="F:oxidized purine DNA binding"/>
    <property type="evidence" value="ECO:0007669"/>
    <property type="project" value="TreeGrafter"/>
</dbReference>
<dbReference type="CDD" id="cd03425">
    <property type="entry name" value="NUDIX_MutT_NudA_like"/>
    <property type="match status" value="1"/>
</dbReference>
<dbReference type="SMART" id="SM00478">
    <property type="entry name" value="ENDO3c"/>
    <property type="match status" value="1"/>
</dbReference>
<evidence type="ECO:0000256" key="8">
    <source>
        <dbReference type="ARBA" id="ARBA00022723"/>
    </source>
</evidence>
<sequence length="365" mass="41973">MNESILSSALLGWFSAHGRDLPWRRTYDPYHVWISEIMAQQTQMSRAVSFFERWVERFPSICDVARADEDSVLKQWEGLGYYSRARNIRKAARLICEQHEGVFPRDFQDILSLPGVGEYTAGAIASIAFNLQYPCVDANVKRVFSRLFDLDFSFKSSALHKAVARLMREHMPEGRAREFNQAVMEFGQLVCSKRPDCSLCPICEHCRAFSRDTVLFRPVMEEAVKPMRIDMASGFLLHEGKVLIQKRRADDVWPGLWEFPGGVIEKRETPEQAVVREYREEVALAVRPVEKIGVVRFCYTRYRVTLHGFLCELANGDSWEPVFHEAQEGGFVAPVDLGEFAFPSGHRKLLETMRADVRYSSLFLK</sequence>
<dbReference type="NCBIfam" id="TIGR01084">
    <property type="entry name" value="mutY"/>
    <property type="match status" value="1"/>
</dbReference>
<dbReference type="InterPro" id="IPR000086">
    <property type="entry name" value="NUDIX_hydrolase_dom"/>
</dbReference>
<dbReference type="Pfam" id="PF00633">
    <property type="entry name" value="HHH"/>
    <property type="match status" value="1"/>
</dbReference>
<keyword evidence="11" id="KW-0408">Iron</keyword>
<evidence type="ECO:0000256" key="14">
    <source>
        <dbReference type="ARBA" id="ARBA00023295"/>
    </source>
</evidence>
<dbReference type="GO" id="GO:0034039">
    <property type="term" value="F:8-oxo-7,8-dihydroguanine DNA N-glycosylase activity"/>
    <property type="evidence" value="ECO:0007669"/>
    <property type="project" value="TreeGrafter"/>
</dbReference>
<comment type="cofactor">
    <cofactor evidence="2">
        <name>[4Fe-4S] cluster</name>
        <dbReference type="ChEBI" id="CHEBI:49883"/>
    </cofactor>
</comment>
<dbReference type="GO" id="GO:0051539">
    <property type="term" value="F:4 iron, 4 sulfur cluster binding"/>
    <property type="evidence" value="ECO:0007669"/>
    <property type="project" value="UniProtKB-KW"/>
</dbReference>
<accession>A0A6N6NA00</accession>
<dbReference type="GO" id="GO:0006298">
    <property type="term" value="P:mismatch repair"/>
    <property type="evidence" value="ECO:0007669"/>
    <property type="project" value="TreeGrafter"/>
</dbReference>
<evidence type="ECO:0000256" key="2">
    <source>
        <dbReference type="ARBA" id="ARBA00001966"/>
    </source>
</evidence>
<evidence type="ECO:0000256" key="6">
    <source>
        <dbReference type="ARBA" id="ARBA00022023"/>
    </source>
</evidence>
<dbReference type="InterPro" id="IPR004036">
    <property type="entry name" value="Endonuclease-III-like_CS2"/>
</dbReference>
<dbReference type="Gene3D" id="1.10.1670.10">
    <property type="entry name" value="Helix-hairpin-Helix base-excision DNA repair enzymes (C-terminal)"/>
    <property type="match status" value="1"/>
</dbReference>
<dbReference type="GO" id="GO:0000701">
    <property type="term" value="F:purine-specific mismatch base pair DNA N-glycosylase activity"/>
    <property type="evidence" value="ECO:0007669"/>
    <property type="project" value="UniProtKB-EC"/>
</dbReference>
<dbReference type="GO" id="GO:0046872">
    <property type="term" value="F:metal ion binding"/>
    <property type="evidence" value="ECO:0007669"/>
    <property type="project" value="UniProtKB-KW"/>
</dbReference>
<feature type="domain" description="Nudix hydrolase" evidence="15">
    <location>
        <begin position="227"/>
        <end position="355"/>
    </location>
</feature>
<evidence type="ECO:0000256" key="7">
    <source>
        <dbReference type="ARBA" id="ARBA00022485"/>
    </source>
</evidence>
<dbReference type="InterPro" id="IPR044298">
    <property type="entry name" value="MIG/MutY"/>
</dbReference>